<dbReference type="AlphaFoldDB" id="A0A378P980"/>
<organism evidence="3 5">
    <name type="scientific">Legionella quateirensis</name>
    <dbReference type="NCBI Taxonomy" id="45072"/>
    <lineage>
        <taxon>Bacteria</taxon>
        <taxon>Pseudomonadati</taxon>
        <taxon>Pseudomonadota</taxon>
        <taxon>Gammaproteobacteria</taxon>
        <taxon>Legionellales</taxon>
        <taxon>Legionellaceae</taxon>
        <taxon>Legionella</taxon>
    </lineage>
</organism>
<dbReference type="RefSeq" id="WP_058472588.1">
    <property type="nucleotide sequence ID" value="NZ_CAAAIL010000009.1"/>
</dbReference>
<evidence type="ECO:0000313" key="5">
    <source>
        <dbReference type="Proteomes" id="UP000254230"/>
    </source>
</evidence>
<dbReference type="EMBL" id="UGOW01000003">
    <property type="protein sequence ID" value="STY83056.1"/>
    <property type="molecule type" value="Genomic_DNA"/>
</dbReference>
<gene>
    <name evidence="2" type="ORF">Lqua_0332</name>
    <name evidence="3" type="ORF">NCTC12376_03522</name>
</gene>
<reference evidence="2 4" key="1">
    <citation type="submission" date="2015-11" db="EMBL/GenBank/DDBJ databases">
        <title>Genomic analysis of 38 Legionella species identifies large and diverse effector repertoires.</title>
        <authorList>
            <person name="Burstein D."/>
            <person name="Amaro F."/>
            <person name="Zusman T."/>
            <person name="Lifshitz Z."/>
            <person name="Cohen O."/>
            <person name="Gilbert J.A."/>
            <person name="Pupko T."/>
            <person name="Shuman H.A."/>
            <person name="Segal G."/>
        </authorList>
    </citation>
    <scope>NUCLEOTIDE SEQUENCE [LARGE SCALE GENOMIC DNA]</scope>
    <source>
        <strain evidence="2 4">ATCC 49507</strain>
    </source>
</reference>
<reference evidence="3 5" key="2">
    <citation type="submission" date="2018-06" db="EMBL/GenBank/DDBJ databases">
        <authorList>
            <consortium name="Pathogen Informatics"/>
            <person name="Doyle S."/>
        </authorList>
    </citation>
    <scope>NUCLEOTIDE SEQUENCE [LARGE SCALE GENOMIC DNA]</scope>
    <source>
        <strain evidence="3 5">NCTC12376</strain>
    </source>
</reference>
<protein>
    <submittedName>
        <fullName evidence="3">Uncharacterized protein</fullName>
    </submittedName>
</protein>
<evidence type="ECO:0000313" key="4">
    <source>
        <dbReference type="Proteomes" id="UP000054639"/>
    </source>
</evidence>
<accession>A0A378P980</accession>
<name>A0A378P980_9GAMM</name>
<keyword evidence="1" id="KW-0472">Membrane</keyword>
<proteinExistence type="predicted"/>
<sequence length="146" mass="16839">MKHIKLFKIKKKSLLKVILIVIFFFIEINAYAGMESFHIKYHKDSKIKNVSLSNSEILIEFHRNGNSLGRLLTKTNNTQNIEIDNTYGEHLVIHVLFINKDGKRIRCFGVSAAKTNTIEIQCDKVIPLKKLEMDTKKATDSMKMSQ</sequence>
<keyword evidence="1" id="KW-0812">Transmembrane</keyword>
<evidence type="ECO:0000256" key="1">
    <source>
        <dbReference type="SAM" id="Phobius"/>
    </source>
</evidence>
<evidence type="ECO:0000313" key="3">
    <source>
        <dbReference type="EMBL" id="STY83056.1"/>
    </source>
</evidence>
<evidence type="ECO:0000313" key="2">
    <source>
        <dbReference type="EMBL" id="KTD53893.1"/>
    </source>
</evidence>
<keyword evidence="4" id="KW-1185">Reference proteome</keyword>
<dbReference type="EMBL" id="LNYR01000003">
    <property type="protein sequence ID" value="KTD53893.1"/>
    <property type="molecule type" value="Genomic_DNA"/>
</dbReference>
<dbReference type="OrthoDB" id="5641200at2"/>
<dbReference type="Proteomes" id="UP000054639">
    <property type="component" value="Unassembled WGS sequence"/>
</dbReference>
<feature type="transmembrane region" description="Helical" evidence="1">
    <location>
        <begin position="14"/>
        <end position="34"/>
    </location>
</feature>
<dbReference type="STRING" id="45072.Lqua_0332"/>
<dbReference type="Proteomes" id="UP000254230">
    <property type="component" value="Unassembled WGS sequence"/>
</dbReference>
<keyword evidence="1" id="KW-1133">Transmembrane helix</keyword>